<dbReference type="InterPro" id="IPR029058">
    <property type="entry name" value="AB_hydrolase_fold"/>
</dbReference>
<dbReference type="AlphaFoldDB" id="A0A366HUP2"/>
<evidence type="ECO:0000259" key="1">
    <source>
        <dbReference type="Pfam" id="PF05448"/>
    </source>
</evidence>
<comment type="caution">
    <text evidence="2">The sequence shown here is derived from an EMBL/GenBank/DDBJ whole genome shotgun (WGS) entry which is preliminary data.</text>
</comment>
<dbReference type="PANTHER" id="PTHR22946">
    <property type="entry name" value="DIENELACTONE HYDROLASE DOMAIN-CONTAINING PROTEIN-RELATED"/>
    <property type="match status" value="1"/>
</dbReference>
<gene>
    <name evidence="2" type="ORF">DES53_101367</name>
</gene>
<protein>
    <submittedName>
        <fullName evidence="2">Prolyl oligopeptidase family protein</fullName>
    </submittedName>
</protein>
<dbReference type="Proteomes" id="UP000253426">
    <property type="component" value="Unassembled WGS sequence"/>
</dbReference>
<name>A0A366HUP2_9BACT</name>
<feature type="domain" description="Acetyl xylan esterase" evidence="1">
    <location>
        <begin position="72"/>
        <end position="210"/>
    </location>
</feature>
<dbReference type="Pfam" id="PF05448">
    <property type="entry name" value="AXE1"/>
    <property type="match status" value="1"/>
</dbReference>
<evidence type="ECO:0000313" key="2">
    <source>
        <dbReference type="EMBL" id="RBP47570.1"/>
    </source>
</evidence>
<dbReference type="EMBL" id="QNRR01000001">
    <property type="protein sequence ID" value="RBP47570.1"/>
    <property type="molecule type" value="Genomic_DNA"/>
</dbReference>
<keyword evidence="3" id="KW-1185">Reference proteome</keyword>
<reference evidence="2 3" key="1">
    <citation type="submission" date="2018-06" db="EMBL/GenBank/DDBJ databases">
        <title>Genomic Encyclopedia of Type Strains, Phase IV (KMG-IV): sequencing the most valuable type-strain genomes for metagenomic binning, comparative biology and taxonomic classification.</title>
        <authorList>
            <person name="Goeker M."/>
        </authorList>
    </citation>
    <scope>NUCLEOTIDE SEQUENCE [LARGE SCALE GENOMIC DNA]</scope>
    <source>
        <strain evidence="2 3">DSM 25532</strain>
    </source>
</reference>
<dbReference type="InterPro" id="IPR008391">
    <property type="entry name" value="AXE1_dom"/>
</dbReference>
<evidence type="ECO:0000313" key="3">
    <source>
        <dbReference type="Proteomes" id="UP000253426"/>
    </source>
</evidence>
<organism evidence="2 3">
    <name type="scientific">Roseimicrobium gellanilyticum</name>
    <dbReference type="NCBI Taxonomy" id="748857"/>
    <lineage>
        <taxon>Bacteria</taxon>
        <taxon>Pseudomonadati</taxon>
        <taxon>Verrucomicrobiota</taxon>
        <taxon>Verrucomicrobiia</taxon>
        <taxon>Verrucomicrobiales</taxon>
        <taxon>Verrucomicrobiaceae</taxon>
        <taxon>Roseimicrobium</taxon>
    </lineage>
</organism>
<dbReference type="Gene3D" id="3.40.50.1820">
    <property type="entry name" value="alpha/beta hydrolase"/>
    <property type="match status" value="1"/>
</dbReference>
<dbReference type="InterPro" id="IPR050261">
    <property type="entry name" value="FrsA_esterase"/>
</dbReference>
<accession>A0A366HUP2</accession>
<dbReference type="SUPFAM" id="SSF53474">
    <property type="entry name" value="alpha/beta-Hydrolases"/>
    <property type="match status" value="1"/>
</dbReference>
<proteinExistence type="predicted"/>
<sequence length="405" mass="44674">MAAIALLMAGTAFADSKPTPPWNLEQLFKAPSFEWADQKSPVHALFYTGELFQGKPSRIFAYYATPDTLAGAPTKAGTKYPGIVLIHGGGGTAFKEWATLWARRGYAAIAMDLAGVRPDEADNKNRTPIPQGGPGQDHVAKFDTIKTEDFTDDWNYHAVANGILAHSLLRSFPEVDADRTAVTGISWGGYTTCIVASLDDRFKAAVPVYGCGFLNQNSSWLPEFEKLSPDYTKKWVKFYDPGSWLPQCRVPIFFVNGTNDVHYRLNSYIKSYDAVKLTPKNIRIQVKMSHGHQPGWAPMEIGLFVDSLLGVRSEKPLQSCDLPESAGDNVKASVRSSTVLKTATLSYAKPGNTFHTREWETVPATIENGIVTAPAPPPDSDMWFFNITDERGAMISSPVRFLARW</sequence>